<dbReference type="AlphaFoldDB" id="A0A150HI58"/>
<gene>
    <name evidence="2" type="ORF">Mlaev_00245</name>
</gene>
<evidence type="ECO:0000256" key="1">
    <source>
        <dbReference type="SAM" id="MobiDB-lite"/>
    </source>
</evidence>
<dbReference type="STRING" id="36807.Mlaev_00245"/>
<evidence type="ECO:0000313" key="2">
    <source>
        <dbReference type="EMBL" id="KXZ61741.1"/>
    </source>
</evidence>
<organism evidence="2 3">
    <name type="scientific">Microbacterium laevaniformans</name>
    <dbReference type="NCBI Taxonomy" id="36807"/>
    <lineage>
        <taxon>Bacteria</taxon>
        <taxon>Bacillati</taxon>
        <taxon>Actinomycetota</taxon>
        <taxon>Actinomycetes</taxon>
        <taxon>Micrococcales</taxon>
        <taxon>Microbacteriaceae</taxon>
        <taxon>Microbacterium</taxon>
    </lineage>
</organism>
<dbReference type="RefSeq" id="WP_026529671.1">
    <property type="nucleotide sequence ID" value="NZ_BAABEE010000001.1"/>
</dbReference>
<name>A0A150HI58_9MICO</name>
<dbReference type="EMBL" id="LRAD01000010">
    <property type="protein sequence ID" value="KXZ61741.1"/>
    <property type="molecule type" value="Genomic_DNA"/>
</dbReference>
<sequence length="265" mass="28860">MPTYTNPTSDASDAYEALRGLAHASRSFEDPSETYVVIGELLGGLRSLRQVLDQLAAAHLSRQHHVTDESREYSGGAAEALAAADELHQAGTLIDQADDRLSAAMTHSGRIVWNPQDRMVERWVGVVFLQGEETDRVIDLIDAHGVEAGIEHLSAWDYGEETTNAALENGDVHDTAPVYPGDRQAETGDYAMTYNAMAGHVALYRRHLIRAEDAIDKEAGAHVPARRPTTGRERETAGRRSAVRDGGWFEHPGVAAVKQARGLSL</sequence>
<keyword evidence="3" id="KW-1185">Reference proteome</keyword>
<dbReference type="PATRIC" id="fig|36807.3.peg.253"/>
<feature type="region of interest" description="Disordered" evidence="1">
    <location>
        <begin position="219"/>
        <end position="245"/>
    </location>
</feature>
<comment type="caution">
    <text evidence="2">The sequence shown here is derived from an EMBL/GenBank/DDBJ whole genome shotgun (WGS) entry which is preliminary data.</text>
</comment>
<accession>A0A150HI58</accession>
<evidence type="ECO:0000313" key="3">
    <source>
        <dbReference type="Proteomes" id="UP000075357"/>
    </source>
</evidence>
<proteinExistence type="predicted"/>
<dbReference type="Proteomes" id="UP000075357">
    <property type="component" value="Unassembled WGS sequence"/>
</dbReference>
<reference evidence="2 3" key="1">
    <citation type="submission" date="2016-01" db="EMBL/GenBank/DDBJ databases">
        <title>Draft genome sequences of Microbacterium laevaniformans LCDC 91-0039 and the type strain of Microbacterium hominis LCDC 84-209.</title>
        <authorList>
            <person name="Bernier A.-M."/>
            <person name="Bernard K."/>
        </authorList>
    </citation>
    <scope>NUCLEOTIDE SEQUENCE [LARGE SCALE GENOMIC DNA]</scope>
    <source>
        <strain evidence="2 3">LCDC 91-0039</strain>
    </source>
</reference>
<protein>
    <submittedName>
        <fullName evidence="2">Uncharacterized protein</fullName>
    </submittedName>
</protein>